<name>A0ABU0JTA1_HATLI</name>
<reference evidence="3 4" key="1">
    <citation type="submission" date="2023-07" db="EMBL/GenBank/DDBJ databases">
        <title>Genomic Encyclopedia of Type Strains, Phase IV (KMG-IV): sequencing the most valuable type-strain genomes for metagenomic binning, comparative biology and taxonomic classification.</title>
        <authorList>
            <person name="Goeker M."/>
        </authorList>
    </citation>
    <scope>NUCLEOTIDE SEQUENCE [LARGE SCALE GENOMIC DNA]</scope>
    <source>
        <strain evidence="3 4">DSM 1400</strain>
    </source>
</reference>
<dbReference type="CDD" id="cd00118">
    <property type="entry name" value="LysM"/>
    <property type="match status" value="1"/>
</dbReference>
<dbReference type="PANTHER" id="PTHR11022">
    <property type="entry name" value="PEPTIDOGLYCAN RECOGNITION PROTEIN"/>
    <property type="match status" value="1"/>
</dbReference>
<dbReference type="SMART" id="SM00701">
    <property type="entry name" value="PGRP"/>
    <property type="match status" value="1"/>
</dbReference>
<dbReference type="Gene3D" id="3.40.80.10">
    <property type="entry name" value="Peptidoglycan recognition protein-like"/>
    <property type="match status" value="1"/>
</dbReference>
<dbReference type="SUPFAM" id="SSF55846">
    <property type="entry name" value="N-acetylmuramoyl-L-alanine amidase-like"/>
    <property type="match status" value="1"/>
</dbReference>
<dbReference type="InterPro" id="IPR036779">
    <property type="entry name" value="LysM_dom_sf"/>
</dbReference>
<accession>A0ABU0JTA1</accession>
<dbReference type="SMART" id="SM00257">
    <property type="entry name" value="LysM"/>
    <property type="match status" value="1"/>
</dbReference>
<dbReference type="InterPro" id="IPR002502">
    <property type="entry name" value="Amidase_domain"/>
</dbReference>
<dbReference type="Pfam" id="PF01476">
    <property type="entry name" value="LysM"/>
    <property type="match status" value="1"/>
</dbReference>
<dbReference type="InterPro" id="IPR018392">
    <property type="entry name" value="LysM"/>
</dbReference>
<dbReference type="InterPro" id="IPR006619">
    <property type="entry name" value="PGRP_domain_met/bac"/>
</dbReference>
<evidence type="ECO:0000313" key="4">
    <source>
        <dbReference type="Proteomes" id="UP001224418"/>
    </source>
</evidence>
<protein>
    <submittedName>
        <fullName evidence="3">N-acetyl-anhydromuramyl-L-alanine amidase AmpD</fullName>
    </submittedName>
</protein>
<dbReference type="SUPFAM" id="SSF54106">
    <property type="entry name" value="LysM domain"/>
    <property type="match status" value="1"/>
</dbReference>
<evidence type="ECO:0000313" key="3">
    <source>
        <dbReference type="EMBL" id="MDQ0480284.1"/>
    </source>
</evidence>
<dbReference type="Gene3D" id="3.10.350.10">
    <property type="entry name" value="LysM domain"/>
    <property type="match status" value="1"/>
</dbReference>
<dbReference type="SMART" id="SM00644">
    <property type="entry name" value="Ami_2"/>
    <property type="match status" value="1"/>
</dbReference>
<evidence type="ECO:0000259" key="2">
    <source>
        <dbReference type="PROSITE" id="PS51782"/>
    </source>
</evidence>
<dbReference type="CDD" id="cd06583">
    <property type="entry name" value="PGRP"/>
    <property type="match status" value="1"/>
</dbReference>
<organism evidence="3 4">
    <name type="scientific">Hathewaya limosa</name>
    <name type="common">Clostridium limosum</name>
    <dbReference type="NCBI Taxonomy" id="1536"/>
    <lineage>
        <taxon>Bacteria</taxon>
        <taxon>Bacillati</taxon>
        <taxon>Bacillota</taxon>
        <taxon>Clostridia</taxon>
        <taxon>Eubacteriales</taxon>
        <taxon>Clostridiaceae</taxon>
        <taxon>Hathewaya</taxon>
    </lineage>
</organism>
<dbReference type="PANTHER" id="PTHR11022:SF41">
    <property type="entry name" value="PEPTIDOGLYCAN-RECOGNITION PROTEIN LC-RELATED"/>
    <property type="match status" value="1"/>
</dbReference>
<dbReference type="InterPro" id="IPR036505">
    <property type="entry name" value="Amidase/PGRP_sf"/>
</dbReference>
<dbReference type="PROSITE" id="PS51782">
    <property type="entry name" value="LYSM"/>
    <property type="match status" value="1"/>
</dbReference>
<dbReference type="Pfam" id="PF01510">
    <property type="entry name" value="Amidase_2"/>
    <property type="match status" value="1"/>
</dbReference>
<sequence>MQHPTWTVYDAHNYHKNTLGWAGVGYHFVVNKNGRIYRGRPEGAIGAHAYGNNNTSIGICAQGNFMKEVMPEAQKKAIIDLCKYLLGKYTVGSVKGHKEVNSTNCPGALYPLYNIKLALNKPNNSTANKTYKVKKGDTLWGISRRFNTTVQSLKQKNSLVSDLIYPNQVLKI</sequence>
<gene>
    <name evidence="3" type="ORF">QOZ93_002032</name>
</gene>
<dbReference type="Proteomes" id="UP001224418">
    <property type="component" value="Unassembled WGS sequence"/>
</dbReference>
<comment type="similarity">
    <text evidence="1">Belongs to the N-acetylmuramoyl-L-alanine amidase 2 family.</text>
</comment>
<keyword evidence="4" id="KW-1185">Reference proteome</keyword>
<proteinExistence type="inferred from homology"/>
<dbReference type="EMBL" id="JAUSWN010000017">
    <property type="protein sequence ID" value="MDQ0480284.1"/>
    <property type="molecule type" value="Genomic_DNA"/>
</dbReference>
<feature type="domain" description="LysM" evidence="2">
    <location>
        <begin position="129"/>
        <end position="172"/>
    </location>
</feature>
<evidence type="ECO:0000256" key="1">
    <source>
        <dbReference type="ARBA" id="ARBA00007553"/>
    </source>
</evidence>
<dbReference type="InterPro" id="IPR015510">
    <property type="entry name" value="PGRP"/>
</dbReference>
<comment type="caution">
    <text evidence="3">The sequence shown here is derived from an EMBL/GenBank/DDBJ whole genome shotgun (WGS) entry which is preliminary data.</text>
</comment>